<dbReference type="Pfam" id="PF06764">
    <property type="entry name" value="DUF1223"/>
    <property type="match status" value="1"/>
</dbReference>
<comment type="caution">
    <text evidence="2">The sequence shown here is derived from an EMBL/GenBank/DDBJ whole genome shotgun (WGS) entry which is preliminary data.</text>
</comment>
<reference evidence="3" key="1">
    <citation type="journal article" date="2021" name="Syst. Appl. Microbiol.">
        <title>Roseomonas hellenica sp. nov., isolated from roots of wild-growing Alkanna tinctoria.</title>
        <authorList>
            <person name="Rat A."/>
            <person name="Naranjo H.D."/>
            <person name="Lebbe L."/>
            <person name="Cnockaert M."/>
            <person name="Krigas N."/>
            <person name="Grigoriadou K."/>
            <person name="Maloupa E."/>
            <person name="Willems A."/>
        </authorList>
    </citation>
    <scope>NUCLEOTIDE SEQUENCE [LARGE SCALE GENOMIC DNA]</scope>
    <source>
        <strain evidence="3">LMG 31523</strain>
    </source>
</reference>
<evidence type="ECO:0000313" key="3">
    <source>
        <dbReference type="Proteomes" id="UP001196870"/>
    </source>
</evidence>
<gene>
    <name evidence="2" type="ORF">GXW71_09950</name>
</gene>
<dbReference type="PANTHER" id="PTHR36057">
    <property type="match status" value="1"/>
</dbReference>
<proteinExistence type="predicted"/>
<evidence type="ECO:0000313" key="2">
    <source>
        <dbReference type="EMBL" id="MBR0664673.1"/>
    </source>
</evidence>
<keyword evidence="1" id="KW-0732">Signal</keyword>
<dbReference type="InterPro" id="IPR036249">
    <property type="entry name" value="Thioredoxin-like_sf"/>
</dbReference>
<accession>A0ABS5EWS5</accession>
<dbReference type="RefSeq" id="WP_211852342.1">
    <property type="nucleotide sequence ID" value="NZ_JAAGBB010000010.1"/>
</dbReference>
<name>A0ABS5EWS5_9PROT</name>
<feature type="chain" id="PRO_5046818388" evidence="1">
    <location>
        <begin position="24"/>
        <end position="239"/>
    </location>
</feature>
<evidence type="ECO:0000256" key="1">
    <source>
        <dbReference type="SAM" id="SignalP"/>
    </source>
</evidence>
<dbReference type="EMBL" id="JAAGBB010000010">
    <property type="protein sequence ID" value="MBR0664673.1"/>
    <property type="molecule type" value="Genomic_DNA"/>
</dbReference>
<dbReference type="PANTHER" id="PTHR36057:SF1">
    <property type="entry name" value="LIPOPROTEIN LIPID ATTACHMENT SITE-LIKE PROTEIN, PUTATIVE (DUF1223)-RELATED"/>
    <property type="match status" value="1"/>
</dbReference>
<protein>
    <submittedName>
        <fullName evidence="2">DUF1223 domain-containing protein</fullName>
    </submittedName>
</protein>
<dbReference type="InterPro" id="IPR010634">
    <property type="entry name" value="DUF1223"/>
</dbReference>
<organism evidence="2 3">
    <name type="scientific">Plastoroseomonas hellenica</name>
    <dbReference type="NCBI Taxonomy" id="2687306"/>
    <lineage>
        <taxon>Bacteria</taxon>
        <taxon>Pseudomonadati</taxon>
        <taxon>Pseudomonadota</taxon>
        <taxon>Alphaproteobacteria</taxon>
        <taxon>Acetobacterales</taxon>
        <taxon>Acetobacteraceae</taxon>
        <taxon>Plastoroseomonas</taxon>
    </lineage>
</organism>
<feature type="signal peptide" evidence="1">
    <location>
        <begin position="1"/>
        <end position="23"/>
    </location>
</feature>
<dbReference type="Proteomes" id="UP001196870">
    <property type="component" value="Unassembled WGS sequence"/>
</dbReference>
<keyword evidence="3" id="KW-1185">Reference proteome</keyword>
<dbReference type="SUPFAM" id="SSF52833">
    <property type="entry name" value="Thioredoxin-like"/>
    <property type="match status" value="1"/>
</dbReference>
<sequence length="239" mass="25221">MKRRHVLAATPALLALPSRGLRAQPASPAQPIVVELFTSQSCSSCPPADAVLTEFVRDRPDLLPLSFHVTYWDRLGWRDRFSLQSAAERQRRYGSTLVETAFGPGQVYTPQIVVQGRRDAVGSDRGAVLSAIAAVSSNRVQVPVALAEQGGAASFLVGTGAGSGTIWLIGFDRYHVTEVRAGENGGRTLGYSNVVRGIASAGTWEGRVVRATAPKPDGERMALLLQGADGGILGAALAS</sequence>